<proteinExistence type="predicted"/>
<reference evidence="2" key="1">
    <citation type="journal article" date="2020" name="Stud. Mycol.">
        <title>101 Dothideomycetes genomes: a test case for predicting lifestyles and emergence of pathogens.</title>
        <authorList>
            <person name="Haridas S."/>
            <person name="Albert R."/>
            <person name="Binder M."/>
            <person name="Bloem J."/>
            <person name="Labutti K."/>
            <person name="Salamov A."/>
            <person name="Andreopoulos B."/>
            <person name="Baker S."/>
            <person name="Barry K."/>
            <person name="Bills G."/>
            <person name="Bluhm B."/>
            <person name="Cannon C."/>
            <person name="Castanera R."/>
            <person name="Culley D."/>
            <person name="Daum C."/>
            <person name="Ezra D."/>
            <person name="Gonzalez J."/>
            <person name="Henrissat B."/>
            <person name="Kuo A."/>
            <person name="Liang C."/>
            <person name="Lipzen A."/>
            <person name="Lutzoni F."/>
            <person name="Magnuson J."/>
            <person name="Mondo S."/>
            <person name="Nolan M."/>
            <person name="Ohm R."/>
            <person name="Pangilinan J."/>
            <person name="Park H.-J."/>
            <person name="Ramirez L."/>
            <person name="Alfaro M."/>
            <person name="Sun H."/>
            <person name="Tritt A."/>
            <person name="Yoshinaga Y."/>
            <person name="Zwiers L.-H."/>
            <person name="Turgeon B."/>
            <person name="Goodwin S."/>
            <person name="Spatafora J."/>
            <person name="Crous P."/>
            <person name="Grigoriev I."/>
        </authorList>
    </citation>
    <scope>NUCLEOTIDE SEQUENCE</scope>
    <source>
        <strain evidence="2">CBS 161.51</strain>
    </source>
</reference>
<evidence type="ECO:0000313" key="3">
    <source>
        <dbReference type="Proteomes" id="UP000800038"/>
    </source>
</evidence>
<dbReference type="EMBL" id="ML976016">
    <property type="protein sequence ID" value="KAF1944533.1"/>
    <property type="molecule type" value="Genomic_DNA"/>
</dbReference>
<organism evidence="2 3">
    <name type="scientific">Clathrospora elynae</name>
    <dbReference type="NCBI Taxonomy" id="706981"/>
    <lineage>
        <taxon>Eukaryota</taxon>
        <taxon>Fungi</taxon>
        <taxon>Dikarya</taxon>
        <taxon>Ascomycota</taxon>
        <taxon>Pezizomycotina</taxon>
        <taxon>Dothideomycetes</taxon>
        <taxon>Pleosporomycetidae</taxon>
        <taxon>Pleosporales</taxon>
        <taxon>Diademaceae</taxon>
        <taxon>Clathrospora</taxon>
    </lineage>
</organism>
<evidence type="ECO:0000256" key="1">
    <source>
        <dbReference type="SAM" id="SignalP"/>
    </source>
</evidence>
<evidence type="ECO:0000313" key="2">
    <source>
        <dbReference type="EMBL" id="KAF1944533.1"/>
    </source>
</evidence>
<keyword evidence="3" id="KW-1185">Reference proteome</keyword>
<feature type="signal peptide" evidence="1">
    <location>
        <begin position="1"/>
        <end position="19"/>
    </location>
</feature>
<accession>A0A6A5SWD2</accession>
<dbReference type="Proteomes" id="UP000800038">
    <property type="component" value="Unassembled WGS sequence"/>
</dbReference>
<gene>
    <name evidence="2" type="ORF">EJ02DRAFT_340781</name>
</gene>
<dbReference type="OrthoDB" id="3672587at2759"/>
<dbReference type="AlphaFoldDB" id="A0A6A5SWD2"/>
<protein>
    <submittedName>
        <fullName evidence="2">Uncharacterized protein</fullName>
    </submittedName>
</protein>
<feature type="chain" id="PRO_5025374850" evidence="1">
    <location>
        <begin position="20"/>
        <end position="124"/>
    </location>
</feature>
<keyword evidence="1" id="KW-0732">Signal</keyword>
<name>A0A6A5SWD2_9PLEO</name>
<sequence length="124" mass="13809">MHLSTLLSVLLASLPSTLSFPASNLPADDPYQCGYVLTEHNSSAYAGLSAFSYCSPFYYNQSISGFQDAFAYRLWGGCQCEFYSDAEECWGVGGAPVCEGPTTEKDDVKFEKPMPMWYYCKRTE</sequence>